<dbReference type="InterPro" id="IPR036457">
    <property type="entry name" value="PPM-type-like_dom_sf"/>
</dbReference>
<feature type="compositionally biased region" description="Low complexity" evidence="14">
    <location>
        <begin position="76"/>
        <end position="88"/>
    </location>
</feature>
<dbReference type="OrthoDB" id="10264738at2759"/>
<evidence type="ECO:0000313" key="17">
    <source>
        <dbReference type="RefSeq" id="XP_010915189.1"/>
    </source>
</evidence>
<keyword evidence="5" id="KW-0938">Abscisic acid signaling pathway</keyword>
<dbReference type="EC" id="3.1.3.16" evidence="4"/>
<evidence type="ECO:0000259" key="15">
    <source>
        <dbReference type="PROSITE" id="PS51746"/>
    </source>
</evidence>
<dbReference type="Pfam" id="PF00481">
    <property type="entry name" value="PP2C"/>
    <property type="match status" value="1"/>
</dbReference>
<accession>A0A6I9QTT2</accession>
<evidence type="ECO:0000256" key="8">
    <source>
        <dbReference type="ARBA" id="ARBA00022842"/>
    </source>
</evidence>
<dbReference type="CDD" id="cd00143">
    <property type="entry name" value="PP2Cc"/>
    <property type="match status" value="1"/>
</dbReference>
<keyword evidence="10" id="KW-0464">Manganese</keyword>
<dbReference type="GO" id="GO:0004722">
    <property type="term" value="F:protein serine/threonine phosphatase activity"/>
    <property type="evidence" value="ECO:0007669"/>
    <property type="project" value="UniProtKB-EC"/>
</dbReference>
<sequence>MEEMSPVIALPISVGNPLQDRNPMEISRLKLMTDAASMLSDPIESEVEAVIMEEGGGGDDLEVRTLPGSDEEDSMSVGPEQSPQSSSSVIIDSGGIASVLEEISALDAADAAAIVVPLDMVQSIAPAVEIIAGESGSSLVTARVTDSDLKVAAALVDPAVHGGRVFLPNYGPLWGCISICGRRPEMEDAVVALPWFWEIPARMLSADCLVKSTSVGLSRLPAHLFGVYDGHGGAQVANYCRERVHLAFIEEIENVNRSFGDDSGDDWKKQWEMAFTDCFKKVDDEVGGKGRQVVVSTLDVSEEGSSSSLSASVPSEPIASETVGSTAVVAVICSSHIIIANCGDSRAVLCRGKEPMALSVDHKPNRDDEYARIEAAGGKVIQWNGYRVLGVLAMSRSIGDRYLKPWIIPEPEVRIVPRVREDECLILASDGLWDVMSNEEVCDAARKRILLWHKKNGITASSMQRGEGTDPAAQAASEYLAKLALQKGSKDNITIIVVDLKAQRKFKRKTSVG</sequence>
<dbReference type="InterPro" id="IPR000222">
    <property type="entry name" value="PP2C_BS"/>
</dbReference>
<dbReference type="PROSITE" id="PS51746">
    <property type="entry name" value="PPM_2"/>
    <property type="match status" value="1"/>
</dbReference>
<dbReference type="RefSeq" id="XP_010915189.1">
    <property type="nucleotide sequence ID" value="XM_010916887.2"/>
</dbReference>
<dbReference type="Proteomes" id="UP000504607">
    <property type="component" value="Chromosome 3"/>
</dbReference>
<feature type="domain" description="PPM-type phosphatase" evidence="15">
    <location>
        <begin position="173"/>
        <end position="500"/>
    </location>
</feature>
<evidence type="ECO:0000256" key="3">
    <source>
        <dbReference type="ARBA" id="ARBA00006702"/>
    </source>
</evidence>
<dbReference type="GO" id="GO:0009738">
    <property type="term" value="P:abscisic acid-activated signaling pathway"/>
    <property type="evidence" value="ECO:0007669"/>
    <property type="project" value="UniProtKB-KW"/>
</dbReference>
<dbReference type="SMART" id="SM00332">
    <property type="entry name" value="PP2Cc"/>
    <property type="match status" value="1"/>
</dbReference>
<comment type="similarity">
    <text evidence="3 13">Belongs to the PP2C family.</text>
</comment>
<dbReference type="PROSITE" id="PS01032">
    <property type="entry name" value="PPM_1"/>
    <property type="match status" value="1"/>
</dbReference>
<evidence type="ECO:0000256" key="6">
    <source>
        <dbReference type="ARBA" id="ARBA00022723"/>
    </source>
</evidence>
<dbReference type="PANTHER" id="PTHR47992">
    <property type="entry name" value="PROTEIN PHOSPHATASE"/>
    <property type="match status" value="1"/>
</dbReference>
<dbReference type="Gene3D" id="3.60.40.10">
    <property type="entry name" value="PPM-type phosphatase domain"/>
    <property type="match status" value="1"/>
</dbReference>
<gene>
    <name evidence="17" type="primary">LOC105040387</name>
</gene>
<dbReference type="InterPro" id="IPR015655">
    <property type="entry name" value="PP2C"/>
</dbReference>
<comment type="cofactor">
    <cofactor evidence="1">
        <name>Mn(2+)</name>
        <dbReference type="ChEBI" id="CHEBI:29035"/>
    </cofactor>
</comment>
<keyword evidence="6" id="KW-0479">Metal-binding</keyword>
<dbReference type="GO" id="GO:0046872">
    <property type="term" value="F:metal ion binding"/>
    <property type="evidence" value="ECO:0007669"/>
    <property type="project" value="UniProtKB-KW"/>
</dbReference>
<dbReference type="KEGG" id="egu:105040387"/>
<comment type="catalytic activity">
    <reaction evidence="12">
        <text>O-phospho-L-threonyl-[protein] + H2O = L-threonyl-[protein] + phosphate</text>
        <dbReference type="Rhea" id="RHEA:47004"/>
        <dbReference type="Rhea" id="RHEA-COMP:11060"/>
        <dbReference type="Rhea" id="RHEA-COMP:11605"/>
        <dbReference type="ChEBI" id="CHEBI:15377"/>
        <dbReference type="ChEBI" id="CHEBI:30013"/>
        <dbReference type="ChEBI" id="CHEBI:43474"/>
        <dbReference type="ChEBI" id="CHEBI:61977"/>
        <dbReference type="EC" id="3.1.3.16"/>
    </reaction>
</comment>
<dbReference type="InterPro" id="IPR001932">
    <property type="entry name" value="PPM-type_phosphatase-like_dom"/>
</dbReference>
<name>A0A6I9QTT2_ELAGV</name>
<dbReference type="FunFam" id="3.60.40.10:FF:000025">
    <property type="entry name" value="Protein phosphatase 2C 16"/>
    <property type="match status" value="1"/>
</dbReference>
<evidence type="ECO:0000256" key="5">
    <source>
        <dbReference type="ARBA" id="ARBA00022682"/>
    </source>
</evidence>
<evidence type="ECO:0000256" key="11">
    <source>
        <dbReference type="ARBA" id="ARBA00047761"/>
    </source>
</evidence>
<keyword evidence="7 13" id="KW-0378">Hydrolase</keyword>
<evidence type="ECO:0000256" key="7">
    <source>
        <dbReference type="ARBA" id="ARBA00022801"/>
    </source>
</evidence>
<evidence type="ECO:0000256" key="12">
    <source>
        <dbReference type="ARBA" id="ARBA00048336"/>
    </source>
</evidence>
<dbReference type="GeneID" id="105040387"/>
<evidence type="ECO:0000256" key="1">
    <source>
        <dbReference type="ARBA" id="ARBA00001936"/>
    </source>
</evidence>
<dbReference type="AlphaFoldDB" id="A0A6I9QTT2"/>
<dbReference type="InParanoid" id="A0A6I9QTT2"/>
<evidence type="ECO:0000256" key="13">
    <source>
        <dbReference type="RuleBase" id="RU003465"/>
    </source>
</evidence>
<protein>
    <recommendedName>
        <fullName evidence="4">protein-serine/threonine phosphatase</fullName>
        <ecNumber evidence="4">3.1.3.16</ecNumber>
    </recommendedName>
</protein>
<comment type="cofactor">
    <cofactor evidence="2">
        <name>Mg(2+)</name>
        <dbReference type="ChEBI" id="CHEBI:18420"/>
    </cofactor>
</comment>
<dbReference type="SUPFAM" id="SSF81606">
    <property type="entry name" value="PP2C-like"/>
    <property type="match status" value="1"/>
</dbReference>
<evidence type="ECO:0000256" key="2">
    <source>
        <dbReference type="ARBA" id="ARBA00001946"/>
    </source>
</evidence>
<proteinExistence type="inferred from homology"/>
<evidence type="ECO:0000256" key="10">
    <source>
        <dbReference type="ARBA" id="ARBA00023211"/>
    </source>
</evidence>
<comment type="catalytic activity">
    <reaction evidence="11">
        <text>O-phospho-L-seryl-[protein] + H2O = L-seryl-[protein] + phosphate</text>
        <dbReference type="Rhea" id="RHEA:20629"/>
        <dbReference type="Rhea" id="RHEA-COMP:9863"/>
        <dbReference type="Rhea" id="RHEA-COMP:11604"/>
        <dbReference type="ChEBI" id="CHEBI:15377"/>
        <dbReference type="ChEBI" id="CHEBI:29999"/>
        <dbReference type="ChEBI" id="CHEBI:43474"/>
        <dbReference type="ChEBI" id="CHEBI:83421"/>
        <dbReference type="EC" id="3.1.3.16"/>
    </reaction>
</comment>
<evidence type="ECO:0000256" key="9">
    <source>
        <dbReference type="ARBA" id="ARBA00022912"/>
    </source>
</evidence>
<evidence type="ECO:0000256" key="4">
    <source>
        <dbReference type="ARBA" id="ARBA00013081"/>
    </source>
</evidence>
<keyword evidence="16" id="KW-1185">Reference proteome</keyword>
<feature type="region of interest" description="Disordered" evidence="14">
    <location>
        <begin position="54"/>
        <end position="88"/>
    </location>
</feature>
<organism evidence="16 17">
    <name type="scientific">Elaeis guineensis var. tenera</name>
    <name type="common">Oil palm</name>
    <dbReference type="NCBI Taxonomy" id="51953"/>
    <lineage>
        <taxon>Eukaryota</taxon>
        <taxon>Viridiplantae</taxon>
        <taxon>Streptophyta</taxon>
        <taxon>Embryophyta</taxon>
        <taxon>Tracheophyta</taxon>
        <taxon>Spermatophyta</taxon>
        <taxon>Magnoliopsida</taxon>
        <taxon>Liliopsida</taxon>
        <taxon>Arecaceae</taxon>
        <taxon>Arecoideae</taxon>
        <taxon>Cocoseae</taxon>
        <taxon>Elaeidinae</taxon>
        <taxon>Elaeis</taxon>
    </lineage>
</organism>
<dbReference type="FunCoup" id="A0A6I9QTT2">
    <property type="interactions" value="436"/>
</dbReference>
<evidence type="ECO:0000256" key="14">
    <source>
        <dbReference type="SAM" id="MobiDB-lite"/>
    </source>
</evidence>
<keyword evidence="9 13" id="KW-0904">Protein phosphatase</keyword>
<keyword evidence="8" id="KW-0460">Magnesium</keyword>
<reference evidence="17" key="1">
    <citation type="submission" date="2025-08" db="UniProtKB">
        <authorList>
            <consortium name="RefSeq"/>
        </authorList>
    </citation>
    <scope>IDENTIFICATION</scope>
</reference>
<evidence type="ECO:0000313" key="16">
    <source>
        <dbReference type="Proteomes" id="UP000504607"/>
    </source>
</evidence>